<feature type="compositionally biased region" description="Acidic residues" evidence="1">
    <location>
        <begin position="91"/>
        <end position="109"/>
    </location>
</feature>
<comment type="caution">
    <text evidence="3">The sequence shown here is derived from an EMBL/GenBank/DDBJ whole genome shotgun (WGS) entry which is preliminary data.</text>
</comment>
<feature type="region of interest" description="Disordered" evidence="1">
    <location>
        <begin position="79"/>
        <end position="109"/>
    </location>
</feature>
<protein>
    <submittedName>
        <fullName evidence="3">Uncharacterized protein</fullName>
    </submittedName>
</protein>
<keyword evidence="2" id="KW-0812">Transmembrane</keyword>
<dbReference type="EMBL" id="PKKJ01000001">
    <property type="protein sequence ID" value="PKY66955.1"/>
    <property type="molecule type" value="Genomic_DNA"/>
</dbReference>
<evidence type="ECO:0000313" key="4">
    <source>
        <dbReference type="Proteomes" id="UP000234545"/>
    </source>
</evidence>
<keyword evidence="2" id="KW-0472">Membrane</keyword>
<keyword evidence="2" id="KW-1133">Transmembrane helix</keyword>
<proteinExistence type="predicted"/>
<evidence type="ECO:0000256" key="1">
    <source>
        <dbReference type="SAM" id="MobiDB-lite"/>
    </source>
</evidence>
<accession>A0A2I1I743</accession>
<dbReference type="AlphaFoldDB" id="A0A2I1I743"/>
<dbReference type="Proteomes" id="UP000234545">
    <property type="component" value="Unassembled WGS sequence"/>
</dbReference>
<reference evidence="3 4" key="1">
    <citation type="submission" date="2017-12" db="EMBL/GenBank/DDBJ databases">
        <title>Phylogenetic diversity of female urinary microbiome.</title>
        <authorList>
            <person name="Thomas-White K."/>
            <person name="Wolfe A.J."/>
        </authorList>
    </citation>
    <scope>NUCLEOTIDE SEQUENCE [LARGE SCALE GENOMIC DNA]</scope>
    <source>
        <strain evidence="3 4">UMB0250</strain>
    </source>
</reference>
<feature type="transmembrane region" description="Helical" evidence="2">
    <location>
        <begin position="41"/>
        <end position="63"/>
    </location>
</feature>
<organism evidence="3 4">
    <name type="scientific">Schaalia turicensis</name>
    <dbReference type="NCBI Taxonomy" id="131111"/>
    <lineage>
        <taxon>Bacteria</taxon>
        <taxon>Bacillati</taxon>
        <taxon>Actinomycetota</taxon>
        <taxon>Actinomycetes</taxon>
        <taxon>Actinomycetales</taxon>
        <taxon>Actinomycetaceae</taxon>
        <taxon>Schaalia</taxon>
    </lineage>
</organism>
<gene>
    <name evidence="3" type="ORF">CYJ25_01570</name>
</gene>
<evidence type="ECO:0000313" key="3">
    <source>
        <dbReference type="EMBL" id="PKY66955.1"/>
    </source>
</evidence>
<evidence type="ECO:0000256" key="2">
    <source>
        <dbReference type="SAM" id="Phobius"/>
    </source>
</evidence>
<feature type="transmembrane region" description="Helical" evidence="2">
    <location>
        <begin position="12"/>
        <end position="35"/>
    </location>
</feature>
<name>A0A2I1I743_9ACTO</name>
<sequence length="122" mass="13349">MMESTQNSRARTLVALIEGAGACVGMFGALAMKAPDNPVGWAWNICLPLMFGGACLDMCGACFRASFGRPGGRAMIWPGAHVPTDPPEPAFNDEEEHDPFASSDEEYEDWRDRQMELDDYDG</sequence>